<dbReference type="NCBIfam" id="TIGR00229">
    <property type="entry name" value="sensory_box"/>
    <property type="match status" value="1"/>
</dbReference>
<evidence type="ECO:0000259" key="1">
    <source>
        <dbReference type="Pfam" id="PF08447"/>
    </source>
</evidence>
<dbReference type="OrthoDB" id="266313at2"/>
<dbReference type="EMBL" id="FWFZ01000004">
    <property type="protein sequence ID" value="SLN33182.1"/>
    <property type="molecule type" value="Genomic_DNA"/>
</dbReference>
<dbReference type="SUPFAM" id="SSF55785">
    <property type="entry name" value="PYP-like sensor domain (PAS domain)"/>
    <property type="match status" value="1"/>
</dbReference>
<protein>
    <submittedName>
        <fullName evidence="2">Aerotaxis receptor</fullName>
    </submittedName>
</protein>
<proteinExistence type="predicted"/>
<keyword evidence="3" id="KW-1185">Reference proteome</keyword>
<dbReference type="Pfam" id="PF08447">
    <property type="entry name" value="PAS_3"/>
    <property type="match status" value="1"/>
</dbReference>
<feature type="domain" description="PAS fold-3" evidence="1">
    <location>
        <begin position="43"/>
        <end position="111"/>
    </location>
</feature>
<organism evidence="2 3">
    <name type="scientific">Roseisalinus antarcticus</name>
    <dbReference type="NCBI Taxonomy" id="254357"/>
    <lineage>
        <taxon>Bacteria</taxon>
        <taxon>Pseudomonadati</taxon>
        <taxon>Pseudomonadota</taxon>
        <taxon>Alphaproteobacteria</taxon>
        <taxon>Rhodobacterales</taxon>
        <taxon>Roseobacteraceae</taxon>
        <taxon>Roseisalinus</taxon>
    </lineage>
</organism>
<dbReference type="AlphaFoldDB" id="A0A1Y5S5T8"/>
<dbReference type="RefSeq" id="WP_085878081.1">
    <property type="nucleotide sequence ID" value="NZ_FWFZ01000004.1"/>
</dbReference>
<evidence type="ECO:0000313" key="3">
    <source>
        <dbReference type="Proteomes" id="UP000193900"/>
    </source>
</evidence>
<dbReference type="InterPro" id="IPR000014">
    <property type="entry name" value="PAS"/>
</dbReference>
<reference evidence="2 3" key="1">
    <citation type="submission" date="2017-03" db="EMBL/GenBank/DDBJ databases">
        <authorList>
            <person name="Afonso C.L."/>
            <person name="Miller P.J."/>
            <person name="Scott M.A."/>
            <person name="Spackman E."/>
            <person name="Goraichik I."/>
            <person name="Dimitrov K.M."/>
            <person name="Suarez D.L."/>
            <person name="Swayne D.E."/>
        </authorList>
    </citation>
    <scope>NUCLEOTIDE SEQUENCE [LARGE SCALE GENOMIC DNA]</scope>
    <source>
        <strain evidence="2 3">CECT 7023</strain>
    </source>
</reference>
<dbReference type="InterPro" id="IPR035965">
    <property type="entry name" value="PAS-like_dom_sf"/>
</dbReference>
<dbReference type="InterPro" id="IPR013655">
    <property type="entry name" value="PAS_fold_3"/>
</dbReference>
<dbReference type="Gene3D" id="3.30.450.20">
    <property type="entry name" value="PAS domain"/>
    <property type="match status" value="1"/>
</dbReference>
<name>A0A1Y5S5T8_9RHOB</name>
<sequence>MTALTDTSDFADRTRMTAGEVPFAVEELFFSRTDTRGVILNGNEVFCRVSGFDADEIIGAPHKIVRHPDMPKAVFQLVWDRIRAGKPVGAYIKNRAKDGRYYWVYAVVSPIEGGYVSIRLKPSAKLLRVAQTLYAAQRRRETEDGIGAEQSLAELRMALAREGHASYATFEAEALALEMKQRCAEIGQAADSRMDRFLAMSRAIQQVGAETEEMMKAFEAIRTIPLNMRILASRLENAGGPISAISVNYGSMSDEMAAWVKTFIHGDDSAFSRIRDAIVSGLFCNGISQLSSEMIRFFKEEVDGDTGEETTGELEMLSDLCDHAIDRSKVELKKTELEAGRLSRSVLDMKRYITGLSSTRMMCKIESATLSKSGETLVGIVDQLDASQDGIEERLAKISELNHQVQAHTAMLRASSA</sequence>
<keyword evidence="2" id="KW-0675">Receptor</keyword>
<dbReference type="CDD" id="cd00130">
    <property type="entry name" value="PAS"/>
    <property type="match status" value="1"/>
</dbReference>
<evidence type="ECO:0000313" key="2">
    <source>
        <dbReference type="EMBL" id="SLN33182.1"/>
    </source>
</evidence>
<gene>
    <name evidence="2" type="primary">aer</name>
    <name evidence="2" type="ORF">ROA7023_01189</name>
</gene>
<accession>A0A1Y5S5T8</accession>
<dbReference type="Proteomes" id="UP000193900">
    <property type="component" value="Unassembled WGS sequence"/>
</dbReference>